<dbReference type="EMBL" id="JAUFPN010000107">
    <property type="protein sequence ID" value="MDN3564610.1"/>
    <property type="molecule type" value="Genomic_DNA"/>
</dbReference>
<name>A0ABT8A4G0_9PROT</name>
<keyword evidence="1" id="KW-0732">Signal</keyword>
<dbReference type="Proteomes" id="UP001529369">
    <property type="component" value="Unassembled WGS sequence"/>
</dbReference>
<evidence type="ECO:0000313" key="2">
    <source>
        <dbReference type="EMBL" id="MDN3564610.1"/>
    </source>
</evidence>
<evidence type="ECO:0000313" key="3">
    <source>
        <dbReference type="Proteomes" id="UP001529369"/>
    </source>
</evidence>
<protein>
    <submittedName>
        <fullName evidence="2">Uncharacterized protein</fullName>
    </submittedName>
</protein>
<reference evidence="3" key="1">
    <citation type="journal article" date="2019" name="Int. J. Syst. Evol. Microbiol.">
        <title>The Global Catalogue of Microorganisms (GCM) 10K type strain sequencing project: providing services to taxonomists for standard genome sequencing and annotation.</title>
        <authorList>
            <consortium name="The Broad Institute Genomics Platform"/>
            <consortium name="The Broad Institute Genome Sequencing Center for Infectious Disease"/>
            <person name="Wu L."/>
            <person name="Ma J."/>
        </authorList>
    </citation>
    <scope>NUCLEOTIDE SEQUENCE [LARGE SCALE GENOMIC DNA]</scope>
    <source>
        <strain evidence="3">CECT 7131</strain>
    </source>
</reference>
<evidence type="ECO:0000256" key="1">
    <source>
        <dbReference type="SAM" id="SignalP"/>
    </source>
</evidence>
<sequence>MQGALMLLLCMLTGTNAMAAPDSPMDWPPLTSRFESTGGGGWMIEGYDPVIAGMRCVTDFAAVAPDGQVFRNEVEFDAVAVTGGVLCENGRWRAKDGSSSGTTPLRVLIRDDGRRFRSP</sequence>
<feature type="chain" id="PRO_5047492573" evidence="1">
    <location>
        <begin position="20"/>
        <end position="119"/>
    </location>
</feature>
<accession>A0ABT8A4G0</accession>
<proteinExistence type="predicted"/>
<keyword evidence="3" id="KW-1185">Reference proteome</keyword>
<feature type="signal peptide" evidence="1">
    <location>
        <begin position="1"/>
        <end position="19"/>
    </location>
</feature>
<organism evidence="2 3">
    <name type="scientific">Paeniroseomonas aquatica</name>
    <dbReference type="NCBI Taxonomy" id="373043"/>
    <lineage>
        <taxon>Bacteria</taxon>
        <taxon>Pseudomonadati</taxon>
        <taxon>Pseudomonadota</taxon>
        <taxon>Alphaproteobacteria</taxon>
        <taxon>Acetobacterales</taxon>
        <taxon>Acetobacteraceae</taxon>
        <taxon>Paeniroseomonas</taxon>
    </lineage>
</organism>
<gene>
    <name evidence="2" type="ORF">QWZ14_09565</name>
</gene>
<comment type="caution">
    <text evidence="2">The sequence shown here is derived from an EMBL/GenBank/DDBJ whole genome shotgun (WGS) entry which is preliminary data.</text>
</comment>